<evidence type="ECO:0000313" key="3">
    <source>
        <dbReference type="EMBL" id="VDL72380.1"/>
    </source>
</evidence>
<dbReference type="PANTHER" id="PTHR21593:SF41">
    <property type="entry name" value="SXP_RAL-2 FAMILY PROTEIN ANI S 5-LIKE CATION-BINDING DOMAIN-CONTAINING PROTEIN"/>
    <property type="match status" value="1"/>
</dbReference>
<evidence type="ECO:0000259" key="2">
    <source>
        <dbReference type="Pfam" id="PF02520"/>
    </source>
</evidence>
<gene>
    <name evidence="3" type="ORF">NBR_LOCUS8791</name>
</gene>
<organism evidence="5">
    <name type="scientific">Nippostrongylus brasiliensis</name>
    <name type="common">Rat hookworm</name>
    <dbReference type="NCBI Taxonomy" id="27835"/>
    <lineage>
        <taxon>Eukaryota</taxon>
        <taxon>Metazoa</taxon>
        <taxon>Ecdysozoa</taxon>
        <taxon>Nematoda</taxon>
        <taxon>Chromadorea</taxon>
        <taxon>Rhabditida</taxon>
        <taxon>Rhabditina</taxon>
        <taxon>Rhabditomorpha</taxon>
        <taxon>Strongyloidea</taxon>
        <taxon>Heligmosomidae</taxon>
        <taxon>Nippostrongylus</taxon>
    </lineage>
</organism>
<dbReference type="AlphaFoldDB" id="A0A0N4XZY2"/>
<proteinExistence type="predicted"/>
<reference evidence="3 4" key="2">
    <citation type="submission" date="2018-11" db="EMBL/GenBank/DDBJ databases">
        <authorList>
            <consortium name="Pathogen Informatics"/>
        </authorList>
    </citation>
    <scope>NUCLEOTIDE SEQUENCE [LARGE SCALE GENOMIC DNA]</scope>
</reference>
<dbReference type="PANTHER" id="PTHR21593">
    <property type="entry name" value="PRION-LIKE- Q/N-RICH -DOMAIN-BEARING PROTEIN PROTEIN"/>
    <property type="match status" value="1"/>
</dbReference>
<protein>
    <submittedName>
        <fullName evidence="5">DUF148 domain-containing protein</fullName>
    </submittedName>
</protein>
<name>A0A0N4XZY2_NIPBR</name>
<evidence type="ECO:0000313" key="4">
    <source>
        <dbReference type="Proteomes" id="UP000271162"/>
    </source>
</evidence>
<dbReference type="Proteomes" id="UP000271162">
    <property type="component" value="Unassembled WGS sequence"/>
</dbReference>
<reference evidence="5" key="1">
    <citation type="submission" date="2017-02" db="UniProtKB">
        <authorList>
            <consortium name="WormBaseParasite"/>
        </authorList>
    </citation>
    <scope>IDENTIFICATION</scope>
</reference>
<accession>A0A0N4XZY2</accession>
<keyword evidence="4" id="KW-1185">Reference proteome</keyword>
<feature type="domain" description="SXP/RAL-2 family protein Ani s 5-like cation-binding" evidence="2">
    <location>
        <begin position="11"/>
        <end position="102"/>
    </location>
</feature>
<dbReference type="EMBL" id="UYSL01020052">
    <property type="protein sequence ID" value="VDL72380.1"/>
    <property type="molecule type" value="Genomic_DNA"/>
</dbReference>
<evidence type="ECO:0000313" key="5">
    <source>
        <dbReference type="WBParaSite" id="NBR_0000879001-mRNA-1"/>
    </source>
</evidence>
<dbReference type="STRING" id="27835.A0A0N4XZY2"/>
<feature type="coiled-coil region" evidence="1">
    <location>
        <begin position="37"/>
        <end position="85"/>
    </location>
</feature>
<evidence type="ECO:0000256" key="1">
    <source>
        <dbReference type="SAM" id="Coils"/>
    </source>
</evidence>
<dbReference type="InterPro" id="IPR052823">
    <property type="entry name" value="SXP/RAL-2_related"/>
</dbReference>
<dbReference type="Pfam" id="PF02520">
    <property type="entry name" value="ANIS5_cation-bd"/>
    <property type="match status" value="1"/>
</dbReference>
<dbReference type="WBParaSite" id="NBR_0000879001-mRNA-1">
    <property type="protein sequence ID" value="NBR_0000879001-mRNA-1"/>
    <property type="gene ID" value="NBR_0000879001"/>
</dbReference>
<dbReference type="InterPro" id="IPR003677">
    <property type="entry name" value="ANIS5_cation-bd"/>
</dbReference>
<sequence length="180" mass="20543">MGSKRWLSGVITQRQLEADGREWAKKNRVLSRYEKFLADKEKEQEKSQKDIKEAMAALTAFFDQLAEIQNDKDITQNNAKELTRKLTGSLTRKQSQIASFVMRQFAPHLKCQGGSPLGNLLSMFGRYNGRYKRSVEDFGPMDSSFVSTDGAMDLLENNIDRALINRSMVLSWRNDSVVLN</sequence>
<keyword evidence="1" id="KW-0175">Coiled coil</keyword>